<dbReference type="SUPFAM" id="SSF51735">
    <property type="entry name" value="NAD(P)-binding Rossmann-fold domains"/>
    <property type="match status" value="1"/>
</dbReference>
<feature type="domain" description="Enoyl reductase (ER)" evidence="2">
    <location>
        <begin position="10"/>
        <end position="317"/>
    </location>
</feature>
<dbReference type="PANTHER" id="PTHR44154">
    <property type="entry name" value="QUINONE OXIDOREDUCTASE"/>
    <property type="match status" value="1"/>
</dbReference>
<dbReference type="Gene3D" id="3.90.180.10">
    <property type="entry name" value="Medium-chain alcohol dehydrogenases, catalytic domain"/>
    <property type="match status" value="1"/>
</dbReference>
<gene>
    <name evidence="3" type="ORF">CBP31_07255</name>
</gene>
<dbReference type="KEGG" id="opf:CBP31_07255"/>
<dbReference type="Pfam" id="PF08240">
    <property type="entry name" value="ADH_N"/>
    <property type="match status" value="1"/>
</dbReference>
<dbReference type="AlphaFoldDB" id="A0A1Y0D5K2"/>
<dbReference type="InterPro" id="IPR011032">
    <property type="entry name" value="GroES-like_sf"/>
</dbReference>
<dbReference type="Pfam" id="PF00107">
    <property type="entry name" value="ADH_zinc_N"/>
    <property type="match status" value="1"/>
</dbReference>
<evidence type="ECO:0000259" key="2">
    <source>
        <dbReference type="SMART" id="SM00829"/>
    </source>
</evidence>
<dbReference type="SUPFAM" id="SSF50129">
    <property type="entry name" value="GroES-like"/>
    <property type="match status" value="1"/>
</dbReference>
<keyword evidence="1" id="KW-0521">NADP</keyword>
<dbReference type="InterPro" id="IPR013149">
    <property type="entry name" value="ADH-like_C"/>
</dbReference>
<dbReference type="SMART" id="SM00829">
    <property type="entry name" value="PKS_ER"/>
    <property type="match status" value="1"/>
</dbReference>
<dbReference type="PANTHER" id="PTHR44154:SF1">
    <property type="entry name" value="QUINONE OXIDOREDUCTASE"/>
    <property type="match status" value="1"/>
</dbReference>
<sequence>MQALQFSATGSLDSLQLRELPTPEPAADEVLVEVRATGINPSDIKNLLGLFPYTSTPRIPGRDFAGVVISGPPELKGKAVWGGTGKGFGFYRDGSHAQYVVVPADAVALLPESLSFAQAATCGVPFITAWDALERSQVQAGTRFLIIGGGAVAQAAHALAKARGAEVVLAARRAEAVQELQAQGMSAFQLTEEARLPEQALEHFQQQAPEVIFDTTGFWLAAAINSLDTFGRVAIIAAPKDGLISLSPLDLYRRGGSIIGVNSLLYSLEDCAQILTQIGAAFDAGLPAPSEFIELPLSEAVTAYHQVSKGGSEKVVLIP</sequence>
<dbReference type="InterPro" id="IPR013154">
    <property type="entry name" value="ADH-like_N"/>
</dbReference>
<dbReference type="InterPro" id="IPR036291">
    <property type="entry name" value="NAD(P)-bd_dom_sf"/>
</dbReference>
<proteinExistence type="predicted"/>
<dbReference type="Proteomes" id="UP000243937">
    <property type="component" value="Chromosome"/>
</dbReference>
<dbReference type="EMBL" id="CP021377">
    <property type="protein sequence ID" value="ART82446.1"/>
    <property type="molecule type" value="Genomic_DNA"/>
</dbReference>
<evidence type="ECO:0000313" key="4">
    <source>
        <dbReference type="Proteomes" id="UP000243937"/>
    </source>
</evidence>
<keyword evidence="4" id="KW-1185">Reference proteome</keyword>
<reference evidence="3 4" key="1">
    <citation type="journal article" date="2014" name="Int. J. Syst. Evol. Microbiol.">
        <title>Oceanisphaera profunda sp. nov., a marine bacterium isolated from deep-sea sediment, and emended description of the genus Oceanisphaera.</title>
        <authorList>
            <person name="Xu Z."/>
            <person name="Zhang X.Y."/>
            <person name="Su H.N."/>
            <person name="Yu Z.C."/>
            <person name="Liu C."/>
            <person name="Li H."/>
            <person name="Chen X.L."/>
            <person name="Song X.Y."/>
            <person name="Xie B.B."/>
            <person name="Qin Q.L."/>
            <person name="Zhou B.C."/>
            <person name="Shi M."/>
            <person name="Huang Y."/>
            <person name="Zhang Y.Z."/>
        </authorList>
    </citation>
    <scope>NUCLEOTIDE SEQUENCE [LARGE SCALE GENOMIC DNA]</scope>
    <source>
        <strain evidence="3 4">SM1222</strain>
    </source>
</reference>
<name>A0A1Y0D5K2_9GAMM</name>
<dbReference type="GO" id="GO:0016491">
    <property type="term" value="F:oxidoreductase activity"/>
    <property type="evidence" value="ECO:0007669"/>
    <property type="project" value="InterPro"/>
</dbReference>
<evidence type="ECO:0000256" key="1">
    <source>
        <dbReference type="ARBA" id="ARBA00022857"/>
    </source>
</evidence>
<protein>
    <submittedName>
        <fullName evidence="3">Oxidoreductase</fullName>
    </submittedName>
</protein>
<organism evidence="3 4">
    <name type="scientific">Oceanisphaera profunda</name>
    <dbReference type="NCBI Taxonomy" id="1416627"/>
    <lineage>
        <taxon>Bacteria</taxon>
        <taxon>Pseudomonadati</taxon>
        <taxon>Pseudomonadota</taxon>
        <taxon>Gammaproteobacteria</taxon>
        <taxon>Aeromonadales</taxon>
        <taxon>Aeromonadaceae</taxon>
        <taxon>Oceanisphaera</taxon>
    </lineage>
</organism>
<dbReference type="OrthoDB" id="9780520at2"/>
<dbReference type="RefSeq" id="WP_087035887.1">
    <property type="nucleotide sequence ID" value="NZ_CP021377.1"/>
</dbReference>
<dbReference type="InterPro" id="IPR051603">
    <property type="entry name" value="Zinc-ADH_QOR/CCCR"/>
</dbReference>
<accession>A0A1Y0D5K2</accession>
<dbReference type="InterPro" id="IPR020843">
    <property type="entry name" value="ER"/>
</dbReference>
<evidence type="ECO:0000313" key="3">
    <source>
        <dbReference type="EMBL" id="ART82446.1"/>
    </source>
</evidence>